<organism evidence="1 2">
    <name type="scientific">Pleurodeles waltl</name>
    <name type="common">Iberian ribbed newt</name>
    <dbReference type="NCBI Taxonomy" id="8319"/>
    <lineage>
        <taxon>Eukaryota</taxon>
        <taxon>Metazoa</taxon>
        <taxon>Chordata</taxon>
        <taxon>Craniata</taxon>
        <taxon>Vertebrata</taxon>
        <taxon>Euteleostomi</taxon>
        <taxon>Amphibia</taxon>
        <taxon>Batrachia</taxon>
        <taxon>Caudata</taxon>
        <taxon>Salamandroidea</taxon>
        <taxon>Salamandridae</taxon>
        <taxon>Pleurodelinae</taxon>
        <taxon>Pleurodeles</taxon>
    </lineage>
</organism>
<dbReference type="AlphaFoldDB" id="A0AAV7NM62"/>
<accession>A0AAV7NM62</accession>
<protein>
    <submittedName>
        <fullName evidence="1">Uncharacterized protein</fullName>
    </submittedName>
</protein>
<evidence type="ECO:0000313" key="2">
    <source>
        <dbReference type="Proteomes" id="UP001066276"/>
    </source>
</evidence>
<proteinExistence type="predicted"/>
<reference evidence="1" key="1">
    <citation type="journal article" date="2022" name="bioRxiv">
        <title>Sequencing and chromosome-scale assembly of the giantPleurodeles waltlgenome.</title>
        <authorList>
            <person name="Brown T."/>
            <person name="Elewa A."/>
            <person name="Iarovenko S."/>
            <person name="Subramanian E."/>
            <person name="Araus A.J."/>
            <person name="Petzold A."/>
            <person name="Susuki M."/>
            <person name="Suzuki K.-i.T."/>
            <person name="Hayashi T."/>
            <person name="Toyoda A."/>
            <person name="Oliveira C."/>
            <person name="Osipova E."/>
            <person name="Leigh N.D."/>
            <person name="Simon A."/>
            <person name="Yun M.H."/>
        </authorList>
    </citation>
    <scope>NUCLEOTIDE SEQUENCE</scope>
    <source>
        <strain evidence="1">20211129_DDA</strain>
        <tissue evidence="1">Liver</tissue>
    </source>
</reference>
<dbReference type="Proteomes" id="UP001066276">
    <property type="component" value="Chromosome 8"/>
</dbReference>
<dbReference type="EMBL" id="JANPWB010000012">
    <property type="protein sequence ID" value="KAJ1116035.1"/>
    <property type="molecule type" value="Genomic_DNA"/>
</dbReference>
<name>A0AAV7NM62_PLEWA</name>
<evidence type="ECO:0000313" key="1">
    <source>
        <dbReference type="EMBL" id="KAJ1116035.1"/>
    </source>
</evidence>
<comment type="caution">
    <text evidence="1">The sequence shown here is derived from an EMBL/GenBank/DDBJ whole genome shotgun (WGS) entry which is preliminary data.</text>
</comment>
<gene>
    <name evidence="1" type="ORF">NDU88_004254</name>
</gene>
<sequence length="127" mass="13773">MVVFPADEALSKAVSERVCRRCTGSEGPMPTFLWNLMVAAAESLPFCAPSPPYSSGRCQDLEKCTVVPRSEPESRRTSTGRCCGRLQAAVPHASCTRDLVSLSSAGVMEETREMPCPDYPCGQATRR</sequence>
<keyword evidence="2" id="KW-1185">Reference proteome</keyword>